<evidence type="ECO:0000256" key="1">
    <source>
        <dbReference type="SAM" id="MobiDB-lite"/>
    </source>
</evidence>
<organism evidence="2 3">
    <name type="scientific">Pleurodeles waltl</name>
    <name type="common">Iberian ribbed newt</name>
    <dbReference type="NCBI Taxonomy" id="8319"/>
    <lineage>
        <taxon>Eukaryota</taxon>
        <taxon>Metazoa</taxon>
        <taxon>Chordata</taxon>
        <taxon>Craniata</taxon>
        <taxon>Vertebrata</taxon>
        <taxon>Euteleostomi</taxon>
        <taxon>Amphibia</taxon>
        <taxon>Batrachia</taxon>
        <taxon>Caudata</taxon>
        <taxon>Salamandroidea</taxon>
        <taxon>Salamandridae</taxon>
        <taxon>Pleurodelinae</taxon>
        <taxon>Pleurodeles</taxon>
    </lineage>
</organism>
<feature type="compositionally biased region" description="Low complexity" evidence="1">
    <location>
        <begin position="15"/>
        <end position="32"/>
    </location>
</feature>
<evidence type="ECO:0000313" key="3">
    <source>
        <dbReference type="Proteomes" id="UP001066276"/>
    </source>
</evidence>
<keyword evidence="3" id="KW-1185">Reference proteome</keyword>
<dbReference type="Proteomes" id="UP001066276">
    <property type="component" value="Chromosome 12"/>
</dbReference>
<feature type="compositionally biased region" description="Basic and acidic residues" evidence="1">
    <location>
        <begin position="1"/>
        <end position="11"/>
    </location>
</feature>
<reference evidence="2" key="1">
    <citation type="journal article" date="2022" name="bioRxiv">
        <title>Sequencing and chromosome-scale assembly of the giantPleurodeles waltlgenome.</title>
        <authorList>
            <person name="Brown T."/>
            <person name="Elewa A."/>
            <person name="Iarovenko S."/>
            <person name="Subramanian E."/>
            <person name="Araus A.J."/>
            <person name="Petzold A."/>
            <person name="Susuki M."/>
            <person name="Suzuki K.-i.T."/>
            <person name="Hayashi T."/>
            <person name="Toyoda A."/>
            <person name="Oliveira C."/>
            <person name="Osipova E."/>
            <person name="Leigh N.D."/>
            <person name="Simon A."/>
            <person name="Yun M.H."/>
        </authorList>
    </citation>
    <scope>NUCLEOTIDE SEQUENCE</scope>
    <source>
        <strain evidence="2">20211129_DDA</strain>
        <tissue evidence="2">Liver</tissue>
    </source>
</reference>
<evidence type="ECO:0000313" key="2">
    <source>
        <dbReference type="EMBL" id="KAJ1083650.1"/>
    </source>
</evidence>
<accession>A0AAV7KZJ8</accession>
<comment type="caution">
    <text evidence="2">The sequence shown here is derived from an EMBL/GenBank/DDBJ whole genome shotgun (WGS) entry which is preliminary data.</text>
</comment>
<proteinExistence type="predicted"/>
<dbReference type="EMBL" id="JANPWB010000016">
    <property type="protein sequence ID" value="KAJ1083650.1"/>
    <property type="molecule type" value="Genomic_DNA"/>
</dbReference>
<sequence>MVIVPESHELDDSLDPSALADSDSSSTDSSNSEQEDAPGPSCFFNPPDCLGLELVAPGQAPDPMCLVRKR</sequence>
<dbReference type="AlphaFoldDB" id="A0AAV7KZJ8"/>
<gene>
    <name evidence="2" type="ORF">NDU88_003805</name>
</gene>
<name>A0AAV7KZJ8_PLEWA</name>
<protein>
    <submittedName>
        <fullName evidence="2">Uncharacterized protein</fullName>
    </submittedName>
</protein>
<feature type="region of interest" description="Disordered" evidence="1">
    <location>
        <begin position="1"/>
        <end position="43"/>
    </location>
</feature>